<accession>A0A9P9YLE9</accession>
<feature type="compositionally biased region" description="Basic residues" evidence="1">
    <location>
        <begin position="20"/>
        <end position="32"/>
    </location>
</feature>
<evidence type="ECO:0000256" key="1">
    <source>
        <dbReference type="SAM" id="MobiDB-lite"/>
    </source>
</evidence>
<protein>
    <submittedName>
        <fullName evidence="2">Uncharacterized protein</fullName>
    </submittedName>
</protein>
<keyword evidence="3" id="KW-1185">Reference proteome</keyword>
<dbReference type="AlphaFoldDB" id="A0A9P9YLE9"/>
<reference evidence="2" key="1">
    <citation type="journal article" date="2023" name="Genome Biol. Evol.">
        <title>Long-read-based Genome Assembly of Drosophila gunungcola Reveals Fewer Chemosensory Genes in Flower-breeding Species.</title>
        <authorList>
            <person name="Negi A."/>
            <person name="Liao B.Y."/>
            <person name="Yeh S.D."/>
        </authorList>
    </citation>
    <scope>NUCLEOTIDE SEQUENCE</scope>
    <source>
        <strain evidence="2">Sukarami</strain>
    </source>
</reference>
<gene>
    <name evidence="2" type="ORF">M5D96_007879</name>
</gene>
<comment type="caution">
    <text evidence="2">The sequence shown here is derived from an EMBL/GenBank/DDBJ whole genome shotgun (WGS) entry which is preliminary data.</text>
</comment>
<evidence type="ECO:0000313" key="3">
    <source>
        <dbReference type="Proteomes" id="UP001059596"/>
    </source>
</evidence>
<sequence length="76" mass="8587">VKYCTGLGSSTHNVTAPSRRLTKHKKQPSRIGKRTEKNNNNKSCSHCNCGHEAGGVIQKEHHIVRIWRLPARDWDG</sequence>
<dbReference type="Proteomes" id="UP001059596">
    <property type="component" value="Unassembled WGS sequence"/>
</dbReference>
<name>A0A9P9YLE9_9MUSC</name>
<feature type="compositionally biased region" description="Polar residues" evidence="1">
    <location>
        <begin position="7"/>
        <end position="16"/>
    </location>
</feature>
<feature type="non-terminal residue" evidence="2">
    <location>
        <position position="1"/>
    </location>
</feature>
<evidence type="ECO:0000313" key="2">
    <source>
        <dbReference type="EMBL" id="KAI8039162.1"/>
    </source>
</evidence>
<feature type="region of interest" description="Disordered" evidence="1">
    <location>
        <begin position="1"/>
        <end position="39"/>
    </location>
</feature>
<dbReference type="EMBL" id="JAMKOV010000006">
    <property type="protein sequence ID" value="KAI8039162.1"/>
    <property type="molecule type" value="Genomic_DNA"/>
</dbReference>
<organism evidence="2 3">
    <name type="scientific">Drosophila gunungcola</name>
    <name type="common">fruit fly</name>
    <dbReference type="NCBI Taxonomy" id="103775"/>
    <lineage>
        <taxon>Eukaryota</taxon>
        <taxon>Metazoa</taxon>
        <taxon>Ecdysozoa</taxon>
        <taxon>Arthropoda</taxon>
        <taxon>Hexapoda</taxon>
        <taxon>Insecta</taxon>
        <taxon>Pterygota</taxon>
        <taxon>Neoptera</taxon>
        <taxon>Endopterygota</taxon>
        <taxon>Diptera</taxon>
        <taxon>Brachycera</taxon>
        <taxon>Muscomorpha</taxon>
        <taxon>Ephydroidea</taxon>
        <taxon>Drosophilidae</taxon>
        <taxon>Drosophila</taxon>
        <taxon>Sophophora</taxon>
    </lineage>
</organism>
<proteinExistence type="predicted"/>